<evidence type="ECO:0000313" key="5">
    <source>
        <dbReference type="Proteomes" id="UP000193467"/>
    </source>
</evidence>
<protein>
    <submittedName>
        <fullName evidence="4">Flavin reductase like domain-domain-containing protein</fullName>
    </submittedName>
</protein>
<dbReference type="PANTHER" id="PTHR30466">
    <property type="entry name" value="FLAVIN REDUCTASE"/>
    <property type="match status" value="1"/>
</dbReference>
<organism evidence="4 5">
    <name type="scientific">Leucosporidium creatinivorum</name>
    <dbReference type="NCBI Taxonomy" id="106004"/>
    <lineage>
        <taxon>Eukaryota</taxon>
        <taxon>Fungi</taxon>
        <taxon>Dikarya</taxon>
        <taxon>Basidiomycota</taxon>
        <taxon>Pucciniomycotina</taxon>
        <taxon>Microbotryomycetes</taxon>
        <taxon>Leucosporidiales</taxon>
        <taxon>Leucosporidium</taxon>
    </lineage>
</organism>
<dbReference type="SMART" id="SM00903">
    <property type="entry name" value="Flavin_Reduct"/>
    <property type="match status" value="1"/>
</dbReference>
<evidence type="ECO:0000256" key="2">
    <source>
        <dbReference type="SAM" id="MobiDB-lite"/>
    </source>
</evidence>
<dbReference type="STRING" id="106004.A0A1Y2ERA9"/>
<evidence type="ECO:0000256" key="1">
    <source>
        <dbReference type="ARBA" id="ARBA00023002"/>
    </source>
</evidence>
<comment type="caution">
    <text evidence="4">The sequence shown here is derived from an EMBL/GenBank/DDBJ whole genome shotgun (WGS) entry which is preliminary data.</text>
</comment>
<dbReference type="PANTHER" id="PTHR30466:SF1">
    <property type="entry name" value="FMN REDUCTASE (NADH) RUTF"/>
    <property type="match status" value="1"/>
</dbReference>
<feature type="domain" description="Flavin reductase like" evidence="3">
    <location>
        <begin position="26"/>
        <end position="218"/>
    </location>
</feature>
<keyword evidence="1" id="KW-0560">Oxidoreductase</keyword>
<dbReference type="Pfam" id="PF01613">
    <property type="entry name" value="Flavin_Reduct"/>
    <property type="match status" value="1"/>
</dbReference>
<dbReference type="EMBL" id="MCGR01000043">
    <property type="protein sequence ID" value="ORY74057.1"/>
    <property type="molecule type" value="Genomic_DNA"/>
</dbReference>
<keyword evidence="5" id="KW-1185">Reference proteome</keyword>
<dbReference type="InParanoid" id="A0A1Y2ERA9"/>
<dbReference type="AlphaFoldDB" id="A0A1Y2ERA9"/>
<dbReference type="Proteomes" id="UP000193467">
    <property type="component" value="Unassembled WGS sequence"/>
</dbReference>
<feature type="region of interest" description="Disordered" evidence="2">
    <location>
        <begin position="116"/>
        <end position="139"/>
    </location>
</feature>
<dbReference type="OrthoDB" id="2015405at2759"/>
<sequence>MVVSVGRQLSTATAKGGAATALRQLMRRVAQPVAVISCHLDSTTTTAAPTRLQLQPNHGATLSSLSSISLSPPLVAFSLRLPSRLATHLSQPKAPLSIHLLTSNQQHLARAFARQPPLPLPATPSPLPSSSTTPPGAEDHFPPQLFDDLHTKSLGTLRCTVLHSIPLATLGMHAEEAAKVDSEGPRSELFVARVEEVDLGPQEEGEGSLVYWEQEYRSVGGDGEKEKV</sequence>
<dbReference type="InterPro" id="IPR002563">
    <property type="entry name" value="Flavin_Rdtase-like_dom"/>
</dbReference>
<accession>A0A1Y2ERA9</accession>
<gene>
    <name evidence="4" type="ORF">BCR35DRAFT_143701</name>
</gene>
<dbReference type="InterPro" id="IPR050268">
    <property type="entry name" value="NADH-dep_flavin_reductase"/>
</dbReference>
<evidence type="ECO:0000259" key="3">
    <source>
        <dbReference type="SMART" id="SM00903"/>
    </source>
</evidence>
<dbReference type="Gene3D" id="2.30.110.10">
    <property type="entry name" value="Electron Transport, Fmn-binding Protein, Chain A"/>
    <property type="match status" value="1"/>
</dbReference>
<reference evidence="4 5" key="1">
    <citation type="submission" date="2016-07" db="EMBL/GenBank/DDBJ databases">
        <title>Pervasive Adenine N6-methylation of Active Genes in Fungi.</title>
        <authorList>
            <consortium name="DOE Joint Genome Institute"/>
            <person name="Mondo S.J."/>
            <person name="Dannebaum R.O."/>
            <person name="Kuo R.C."/>
            <person name="Labutti K."/>
            <person name="Haridas S."/>
            <person name="Kuo A."/>
            <person name="Salamov A."/>
            <person name="Ahrendt S.R."/>
            <person name="Lipzen A."/>
            <person name="Sullivan W."/>
            <person name="Andreopoulos W.B."/>
            <person name="Clum A."/>
            <person name="Lindquist E."/>
            <person name="Daum C."/>
            <person name="Ramamoorthy G.K."/>
            <person name="Gryganskyi A."/>
            <person name="Culley D."/>
            <person name="Magnuson J.K."/>
            <person name="James T.Y."/>
            <person name="O'Malley M.A."/>
            <person name="Stajich J.E."/>
            <person name="Spatafora J.W."/>
            <person name="Visel A."/>
            <person name="Grigoriev I.V."/>
        </authorList>
    </citation>
    <scope>NUCLEOTIDE SEQUENCE [LARGE SCALE GENOMIC DNA]</scope>
    <source>
        <strain evidence="4 5">62-1032</strain>
    </source>
</reference>
<dbReference type="GO" id="GO:0010181">
    <property type="term" value="F:FMN binding"/>
    <property type="evidence" value="ECO:0007669"/>
    <property type="project" value="InterPro"/>
</dbReference>
<feature type="compositionally biased region" description="Pro residues" evidence="2">
    <location>
        <begin position="116"/>
        <end position="127"/>
    </location>
</feature>
<dbReference type="SUPFAM" id="SSF50475">
    <property type="entry name" value="FMN-binding split barrel"/>
    <property type="match status" value="1"/>
</dbReference>
<name>A0A1Y2ERA9_9BASI</name>
<proteinExistence type="predicted"/>
<dbReference type="GO" id="GO:0042602">
    <property type="term" value="F:riboflavin reductase (NADPH) activity"/>
    <property type="evidence" value="ECO:0007669"/>
    <property type="project" value="TreeGrafter"/>
</dbReference>
<evidence type="ECO:0000313" key="4">
    <source>
        <dbReference type="EMBL" id="ORY74057.1"/>
    </source>
</evidence>
<dbReference type="InterPro" id="IPR012349">
    <property type="entry name" value="Split_barrel_FMN-bd"/>
</dbReference>